<dbReference type="SUPFAM" id="SSF56801">
    <property type="entry name" value="Acetyl-CoA synthetase-like"/>
    <property type="match status" value="1"/>
</dbReference>
<dbReference type="AlphaFoldDB" id="K0BEJ3"/>
<dbReference type="HOGENOM" id="CLU_2203997_0_0_2"/>
<dbReference type="Gene3D" id="3.30.300.30">
    <property type="match status" value="1"/>
</dbReference>
<dbReference type="InterPro" id="IPR025110">
    <property type="entry name" value="AMP-bd_C"/>
</dbReference>
<dbReference type="GO" id="GO:0003987">
    <property type="term" value="F:acetate-CoA ligase activity"/>
    <property type="evidence" value="ECO:0007669"/>
    <property type="project" value="TreeGrafter"/>
</dbReference>
<dbReference type="PANTHER" id="PTHR24095:SF14">
    <property type="entry name" value="ACETYL-COENZYME A SYNTHETASE 1"/>
    <property type="match status" value="1"/>
</dbReference>
<dbReference type="PATRIC" id="fig|1229909.8.peg.1052"/>
<dbReference type="STRING" id="1229909.NSED_04835"/>
<protein>
    <submittedName>
        <fullName evidence="2">AMP-dependent synthetase and ligase</fullName>
    </submittedName>
</protein>
<dbReference type="InterPro" id="IPR045851">
    <property type="entry name" value="AMP-bd_C_sf"/>
</dbReference>
<dbReference type="RefSeq" id="WP_014965142.1">
    <property type="nucleotide sequence ID" value="NC_018656.1"/>
</dbReference>
<dbReference type="eggNOG" id="arCOG01529">
    <property type="taxonomic scope" value="Archaea"/>
</dbReference>
<dbReference type="EMBL" id="CP003843">
    <property type="protein sequence ID" value="AFS82771.1"/>
    <property type="molecule type" value="Genomic_DNA"/>
</dbReference>
<evidence type="ECO:0000313" key="2">
    <source>
        <dbReference type="EMBL" id="AFS82771.1"/>
    </source>
</evidence>
<proteinExistence type="predicted"/>
<feature type="domain" description="AMP-binding enzyme C-terminal" evidence="1">
    <location>
        <begin position="7"/>
        <end position="73"/>
    </location>
</feature>
<dbReference type="Pfam" id="PF13193">
    <property type="entry name" value="AMP-binding_C"/>
    <property type="match status" value="1"/>
</dbReference>
<dbReference type="PANTHER" id="PTHR24095">
    <property type="entry name" value="ACETYL-COENZYME A SYNTHETASE"/>
    <property type="match status" value="1"/>
</dbReference>
<evidence type="ECO:0000313" key="3">
    <source>
        <dbReference type="Proteomes" id="UP000006100"/>
    </source>
</evidence>
<gene>
    <name evidence="2" type="ORF">NSED_04835</name>
</gene>
<evidence type="ECO:0000259" key="1">
    <source>
        <dbReference type="Pfam" id="PF13193"/>
    </source>
</evidence>
<dbReference type="GO" id="GO:0006085">
    <property type="term" value="P:acetyl-CoA biosynthetic process"/>
    <property type="evidence" value="ECO:0007669"/>
    <property type="project" value="TreeGrafter"/>
</dbReference>
<keyword evidence="3" id="KW-1185">Reference proteome</keyword>
<dbReference type="KEGG" id="nir:NSED_04835"/>
<accession>K0BEJ3</accession>
<keyword evidence="2" id="KW-0436">Ligase</keyword>
<sequence>MLSYLNKKISDAASIAIPDDITGEAIVVFFVSDVSEKLPVSEISDYVAEKIGKLARPKLLFQLSDLPKTRTGKIMRRLLKSKLLGDDLGDLSSLENPDVLDEIEKLS</sequence>
<dbReference type="Proteomes" id="UP000006100">
    <property type="component" value="Chromosome"/>
</dbReference>
<reference evidence="2 3" key="1">
    <citation type="journal article" date="2012" name="J. Bacteriol.">
        <title>Draft Genome Sequence of an Ammonia-Oxidizing Archaeon, "Candidatus Nitrosopumilus sediminis" AR2, from Svalbard in the Arctic Circle.</title>
        <authorList>
            <person name="Park S.J."/>
            <person name="Kim J.G."/>
            <person name="Jung M.Y."/>
            <person name="Kim S.J."/>
            <person name="Cha I.T."/>
            <person name="Ghai R."/>
            <person name="Martin-Cuadrado A.B."/>
            <person name="Rodriguez-Valera F."/>
            <person name="Rhee S.K."/>
        </authorList>
    </citation>
    <scope>NUCLEOTIDE SEQUENCE [LARGE SCALE GENOMIC DNA]</scope>
    <source>
        <strain evidence="2 3">AR2</strain>
    </source>
</reference>
<name>K0BEJ3_9ARCH</name>
<organism evidence="2 3">
    <name type="scientific">Candidatus Nitrosopumilus sediminis</name>
    <dbReference type="NCBI Taxonomy" id="1229909"/>
    <lineage>
        <taxon>Archaea</taxon>
        <taxon>Nitrososphaerota</taxon>
        <taxon>Nitrososphaeria</taxon>
        <taxon>Nitrosopumilales</taxon>
        <taxon>Nitrosopumilaceae</taxon>
        <taxon>Nitrosopumilus</taxon>
    </lineage>
</organism>
<dbReference type="GeneID" id="70561910"/>